<evidence type="ECO:0000313" key="4">
    <source>
        <dbReference type="EMBL" id="KAJ8298701.1"/>
    </source>
</evidence>
<evidence type="ECO:0000256" key="1">
    <source>
        <dbReference type="ARBA" id="ARBA00004323"/>
    </source>
</evidence>
<dbReference type="Proteomes" id="UP001217089">
    <property type="component" value="Unassembled WGS sequence"/>
</dbReference>
<dbReference type="SUPFAM" id="SSF53756">
    <property type="entry name" value="UDP-Glycosyltransferase/glycogen phosphorylase"/>
    <property type="match status" value="1"/>
</dbReference>
<protein>
    <recommendedName>
        <fullName evidence="3">Fucosyltransferase N-terminal domain-containing protein</fullName>
    </recommendedName>
</protein>
<reference evidence="4 5" key="1">
    <citation type="submission" date="2022-12" db="EMBL/GenBank/DDBJ databases">
        <title>Chromosome-level genome of Tegillarca granosa.</title>
        <authorList>
            <person name="Kim J."/>
        </authorList>
    </citation>
    <scope>NUCLEOTIDE SEQUENCE [LARGE SCALE GENOMIC DNA]</scope>
    <source>
        <strain evidence="4">Teg-2019</strain>
        <tissue evidence="4">Adductor muscle</tissue>
    </source>
</reference>
<feature type="domain" description="Fucosyltransferase N-terminal" evidence="3">
    <location>
        <begin position="21"/>
        <end position="118"/>
    </location>
</feature>
<comment type="subcellular location">
    <subcellularLocation>
        <location evidence="1">Golgi apparatus membrane</location>
        <topology evidence="1">Single-pass type II membrane protein</topology>
    </subcellularLocation>
</comment>
<evidence type="ECO:0000256" key="2">
    <source>
        <dbReference type="ARBA" id="ARBA00023034"/>
    </source>
</evidence>
<dbReference type="PANTHER" id="PTHR48438:SF1">
    <property type="entry name" value="ALPHA-(1,3)-FUCOSYLTRANSFERASE C-RELATED"/>
    <property type="match status" value="1"/>
</dbReference>
<gene>
    <name evidence="4" type="ORF">KUTeg_022761</name>
</gene>
<evidence type="ECO:0000259" key="3">
    <source>
        <dbReference type="Pfam" id="PF17039"/>
    </source>
</evidence>
<dbReference type="InterPro" id="IPR001503">
    <property type="entry name" value="Glyco_trans_10"/>
</dbReference>
<proteinExistence type="predicted"/>
<dbReference type="EMBL" id="JARBDR010000921">
    <property type="protein sequence ID" value="KAJ8298701.1"/>
    <property type="molecule type" value="Genomic_DNA"/>
</dbReference>
<evidence type="ECO:0000313" key="5">
    <source>
        <dbReference type="Proteomes" id="UP001217089"/>
    </source>
</evidence>
<accession>A0ABQ9DZQ6</accession>
<comment type="caution">
    <text evidence="4">The sequence shown here is derived from an EMBL/GenBank/DDBJ whole genome shotgun (WGS) entry which is preliminary data.</text>
</comment>
<sequence>MKFIPKHFLDTRSRSKLIPYKTIYIYNGKSEEARNVFNRKLCQVNHCTATNNMRMINKVDLVLTMKTPLSRPPDSPPEQIWVLYLLESPYHTQSLAYYEDTYNWTATYRHDSDIVTPYDKFVTGKHSPYTPKQFNKIMQ</sequence>
<dbReference type="Pfam" id="PF17039">
    <property type="entry name" value="Glyco_tran_10_N"/>
    <property type="match status" value="1"/>
</dbReference>
<dbReference type="PANTHER" id="PTHR48438">
    <property type="entry name" value="ALPHA-(1,3)-FUCOSYLTRANSFERASE C-RELATED"/>
    <property type="match status" value="1"/>
</dbReference>
<keyword evidence="5" id="KW-1185">Reference proteome</keyword>
<organism evidence="4 5">
    <name type="scientific">Tegillarca granosa</name>
    <name type="common">Malaysian cockle</name>
    <name type="synonym">Anadara granosa</name>
    <dbReference type="NCBI Taxonomy" id="220873"/>
    <lineage>
        <taxon>Eukaryota</taxon>
        <taxon>Metazoa</taxon>
        <taxon>Spiralia</taxon>
        <taxon>Lophotrochozoa</taxon>
        <taxon>Mollusca</taxon>
        <taxon>Bivalvia</taxon>
        <taxon>Autobranchia</taxon>
        <taxon>Pteriomorphia</taxon>
        <taxon>Arcoida</taxon>
        <taxon>Arcoidea</taxon>
        <taxon>Arcidae</taxon>
        <taxon>Tegillarca</taxon>
    </lineage>
</organism>
<keyword evidence="2" id="KW-0333">Golgi apparatus</keyword>
<name>A0ABQ9DZQ6_TEGGR</name>
<dbReference type="InterPro" id="IPR031481">
    <property type="entry name" value="Glyco_tran_10_N"/>
</dbReference>